<accession>A0A8K0JSB4</accession>
<gene>
    <name evidence="11" type="ORF">FFLO_00893</name>
</gene>
<dbReference type="PANTHER" id="PTHR10655:SF17">
    <property type="entry name" value="LYSOPHOSPHOLIPASE-LIKE PROTEIN 1"/>
    <property type="match status" value="1"/>
</dbReference>
<evidence type="ECO:0000259" key="10">
    <source>
        <dbReference type="Pfam" id="PF02230"/>
    </source>
</evidence>
<dbReference type="InterPro" id="IPR050565">
    <property type="entry name" value="LYPA1-2/EST-like"/>
</dbReference>
<comment type="catalytic activity">
    <reaction evidence="9">
        <text>S-hexadecanoyl-L-cysteinyl-[protein] + H2O = L-cysteinyl-[protein] + hexadecanoate + H(+)</text>
        <dbReference type="Rhea" id="RHEA:19233"/>
        <dbReference type="Rhea" id="RHEA-COMP:10131"/>
        <dbReference type="Rhea" id="RHEA-COMP:11032"/>
        <dbReference type="ChEBI" id="CHEBI:7896"/>
        <dbReference type="ChEBI" id="CHEBI:15377"/>
        <dbReference type="ChEBI" id="CHEBI:15378"/>
        <dbReference type="ChEBI" id="CHEBI:29950"/>
        <dbReference type="ChEBI" id="CHEBI:74151"/>
        <dbReference type="EC" id="3.1.2.22"/>
    </reaction>
</comment>
<organism evidence="11 12">
    <name type="scientific">Filobasidium floriforme</name>
    <dbReference type="NCBI Taxonomy" id="5210"/>
    <lineage>
        <taxon>Eukaryota</taxon>
        <taxon>Fungi</taxon>
        <taxon>Dikarya</taxon>
        <taxon>Basidiomycota</taxon>
        <taxon>Agaricomycotina</taxon>
        <taxon>Tremellomycetes</taxon>
        <taxon>Filobasidiales</taxon>
        <taxon>Filobasidiaceae</taxon>
        <taxon>Filobasidium</taxon>
    </lineage>
</organism>
<keyword evidence="4" id="KW-0719">Serine esterase</keyword>
<evidence type="ECO:0000256" key="1">
    <source>
        <dbReference type="ARBA" id="ARBA00006499"/>
    </source>
</evidence>
<evidence type="ECO:0000256" key="3">
    <source>
        <dbReference type="ARBA" id="ARBA00014923"/>
    </source>
</evidence>
<dbReference type="OrthoDB" id="2418081at2759"/>
<dbReference type="EC" id="3.1.2.22" evidence="2"/>
<dbReference type="InterPro" id="IPR003140">
    <property type="entry name" value="PLipase/COase/thioEstase"/>
</dbReference>
<evidence type="ECO:0000256" key="2">
    <source>
        <dbReference type="ARBA" id="ARBA00012423"/>
    </source>
</evidence>
<protein>
    <recommendedName>
        <fullName evidence="3">Acyl-protein thioesterase 1</fullName>
        <ecNumber evidence="2">3.1.2.22</ecNumber>
    </recommendedName>
    <alternativeName>
        <fullName evidence="8">Palmitoyl-protein hydrolase</fullName>
    </alternativeName>
</protein>
<dbReference type="Pfam" id="PF02230">
    <property type="entry name" value="Abhydrolase_2"/>
    <property type="match status" value="1"/>
</dbReference>
<name>A0A8K0JSB4_9TREE</name>
<dbReference type="GO" id="GO:0006631">
    <property type="term" value="P:fatty acid metabolic process"/>
    <property type="evidence" value="ECO:0007669"/>
    <property type="project" value="UniProtKB-KW"/>
</dbReference>
<sequence length="297" mass="32010">MSLPAAISSVKVVEAVGKHTGTVIFLHGLGDQGTSFVPMAHMLGRQFPNLKFILPSAKSIPITMNSGYKMPGWFDVPTLDNLTTNSKRIDDEPGLMKSVTSLEQLIAQEVKNAQIPEESIVIGGFSQGSVISILTGITTTKKLGGVVALSGWVPLNHKIAEIASPHAKDLAVFWGHGTDDQVVKFSFGMKSIELLQSVPQINLPLLPAGQSYGKPGLTFRKYDGMPHSLAAEEIDDLTAWLQGITFDVWTASHRKGLANGESSGTGSTMGHQTFPSANQVMSYHSPRARLSRMTRED</sequence>
<comment type="similarity">
    <text evidence="1">Belongs to the AB hydrolase superfamily. AB hydrolase 2 family.</text>
</comment>
<keyword evidence="6" id="KW-0276">Fatty acid metabolism</keyword>
<feature type="domain" description="Phospholipase/carboxylesterase/thioesterase" evidence="10">
    <location>
        <begin position="11"/>
        <end position="200"/>
    </location>
</feature>
<dbReference type="GO" id="GO:0005737">
    <property type="term" value="C:cytoplasm"/>
    <property type="evidence" value="ECO:0007669"/>
    <property type="project" value="TreeGrafter"/>
</dbReference>
<evidence type="ECO:0000256" key="7">
    <source>
        <dbReference type="ARBA" id="ARBA00029392"/>
    </source>
</evidence>
<dbReference type="InterPro" id="IPR029058">
    <property type="entry name" value="AB_hydrolase_fold"/>
</dbReference>
<evidence type="ECO:0000256" key="8">
    <source>
        <dbReference type="ARBA" id="ARBA00031195"/>
    </source>
</evidence>
<dbReference type="AlphaFoldDB" id="A0A8K0JSB4"/>
<evidence type="ECO:0000313" key="11">
    <source>
        <dbReference type="EMBL" id="KAG7571220.1"/>
    </source>
</evidence>
<keyword evidence="12" id="KW-1185">Reference proteome</keyword>
<comment type="caution">
    <text evidence="11">The sequence shown here is derived from an EMBL/GenBank/DDBJ whole genome shotgun (WGS) entry which is preliminary data.</text>
</comment>
<comment type="function">
    <text evidence="7">Hydrolyzes fatty acids from S-acylated cysteine residues in proteins with a strong preference for palmitoylated G-alpha proteins over other acyl substrates. Mediates the deacylation of G-alpha proteins such as GPA1 in vivo, but has weak or no activity toward palmitoylated Ras proteins. Has weak lysophospholipase activity in vitro; however such activity may not exist in vivo.</text>
</comment>
<evidence type="ECO:0000256" key="5">
    <source>
        <dbReference type="ARBA" id="ARBA00022801"/>
    </source>
</evidence>
<keyword evidence="5" id="KW-0378">Hydrolase</keyword>
<evidence type="ECO:0000256" key="4">
    <source>
        <dbReference type="ARBA" id="ARBA00022487"/>
    </source>
</evidence>
<dbReference type="EMBL" id="JABELV010000010">
    <property type="protein sequence ID" value="KAG7571220.1"/>
    <property type="molecule type" value="Genomic_DNA"/>
</dbReference>
<dbReference type="Proteomes" id="UP000812966">
    <property type="component" value="Unassembled WGS sequence"/>
</dbReference>
<dbReference type="PANTHER" id="PTHR10655">
    <property type="entry name" value="LYSOPHOSPHOLIPASE-RELATED"/>
    <property type="match status" value="1"/>
</dbReference>
<proteinExistence type="inferred from homology"/>
<keyword evidence="6" id="KW-0443">Lipid metabolism</keyword>
<dbReference type="SUPFAM" id="SSF53474">
    <property type="entry name" value="alpha/beta-Hydrolases"/>
    <property type="match status" value="1"/>
</dbReference>
<reference evidence="11" key="1">
    <citation type="submission" date="2020-04" db="EMBL/GenBank/DDBJ databases">
        <title>Analysis of mating type loci in Filobasidium floriforme.</title>
        <authorList>
            <person name="Nowrousian M."/>
        </authorList>
    </citation>
    <scope>NUCLEOTIDE SEQUENCE</scope>
    <source>
        <strain evidence="11">CBS 6242</strain>
    </source>
</reference>
<dbReference type="Gene3D" id="3.40.50.1820">
    <property type="entry name" value="alpha/beta hydrolase"/>
    <property type="match status" value="1"/>
</dbReference>
<dbReference type="GO" id="GO:0052689">
    <property type="term" value="F:carboxylic ester hydrolase activity"/>
    <property type="evidence" value="ECO:0007669"/>
    <property type="project" value="UniProtKB-KW"/>
</dbReference>
<dbReference type="GO" id="GO:0008474">
    <property type="term" value="F:palmitoyl-(protein) hydrolase activity"/>
    <property type="evidence" value="ECO:0007669"/>
    <property type="project" value="UniProtKB-EC"/>
</dbReference>
<evidence type="ECO:0000256" key="6">
    <source>
        <dbReference type="ARBA" id="ARBA00022832"/>
    </source>
</evidence>
<evidence type="ECO:0000256" key="9">
    <source>
        <dbReference type="ARBA" id="ARBA00047337"/>
    </source>
</evidence>
<evidence type="ECO:0000313" key="12">
    <source>
        <dbReference type="Proteomes" id="UP000812966"/>
    </source>
</evidence>